<name>A0A6C0ADF3_9ZZZZ</name>
<dbReference type="AlphaFoldDB" id="A0A6C0ADF3"/>
<dbReference type="EMBL" id="MN740593">
    <property type="protein sequence ID" value="QHS77736.1"/>
    <property type="molecule type" value="Genomic_DNA"/>
</dbReference>
<organism evidence="1">
    <name type="scientific">viral metagenome</name>
    <dbReference type="NCBI Taxonomy" id="1070528"/>
    <lineage>
        <taxon>unclassified sequences</taxon>
        <taxon>metagenomes</taxon>
        <taxon>organismal metagenomes</taxon>
    </lineage>
</organism>
<accession>A0A6C0ADF3</accession>
<sequence>MSLEELIFSKISDDQNNRFVFSHGTFENTNLEKYKVSILMCKKGMFKKVIKYKLMISYRTNLTAIYNGDNIIQSDYYEYKYSTINECLLQIKNYLNNDIFMTYKDGVLISTKVYNSEKLKIDFERKAFGI</sequence>
<proteinExistence type="predicted"/>
<protein>
    <submittedName>
        <fullName evidence="1">Uncharacterized protein</fullName>
    </submittedName>
</protein>
<evidence type="ECO:0000313" key="1">
    <source>
        <dbReference type="EMBL" id="QHS77736.1"/>
    </source>
</evidence>
<reference evidence="1" key="1">
    <citation type="journal article" date="2020" name="Nature">
        <title>Giant virus diversity and host interactions through global metagenomics.</title>
        <authorList>
            <person name="Schulz F."/>
            <person name="Roux S."/>
            <person name="Paez-Espino D."/>
            <person name="Jungbluth S."/>
            <person name="Walsh D.A."/>
            <person name="Denef V.J."/>
            <person name="McMahon K.D."/>
            <person name="Konstantinidis K.T."/>
            <person name="Eloe-Fadrosh E.A."/>
            <person name="Kyrpides N.C."/>
            <person name="Woyke T."/>
        </authorList>
    </citation>
    <scope>NUCLEOTIDE SEQUENCE</scope>
    <source>
        <strain evidence="1">GVMAG-S-1021933-23</strain>
    </source>
</reference>